<accession>A7VX69</accession>
<gene>
    <name evidence="1" type="ORF">CLOLEP_03192</name>
</gene>
<dbReference type="HOGENOM" id="CLU_3364285_0_0_9"/>
<evidence type="ECO:0000313" key="2">
    <source>
        <dbReference type="Proteomes" id="UP000003490"/>
    </source>
</evidence>
<comment type="caution">
    <text evidence="1">The sequence shown here is derived from an EMBL/GenBank/DDBJ whole genome shotgun (WGS) entry which is preliminary data.</text>
</comment>
<protein>
    <submittedName>
        <fullName evidence="1">Uncharacterized protein</fullName>
    </submittedName>
</protein>
<dbReference type="EMBL" id="ABCB02000020">
    <property type="protein sequence ID" value="EDO60366.1"/>
    <property type="molecule type" value="Genomic_DNA"/>
</dbReference>
<evidence type="ECO:0000313" key="1">
    <source>
        <dbReference type="EMBL" id="EDO60366.1"/>
    </source>
</evidence>
<sequence length="35" mass="4260">MESRIFSEQILDWSKLLEKQDVVKIHIWANSSYHQ</sequence>
<name>A7VX69_9FIRM</name>
<reference evidence="1 2" key="2">
    <citation type="submission" date="2007-08" db="EMBL/GenBank/DDBJ databases">
        <authorList>
            <person name="Fulton L."/>
            <person name="Clifton S."/>
            <person name="Fulton B."/>
            <person name="Xu J."/>
            <person name="Minx P."/>
            <person name="Pepin K.H."/>
            <person name="Johnson M."/>
            <person name="Thiruvilangam P."/>
            <person name="Bhonagiri V."/>
            <person name="Nash W.E."/>
            <person name="Wang C."/>
            <person name="Mardis E.R."/>
            <person name="Wilson R.K."/>
        </authorList>
    </citation>
    <scope>NUCLEOTIDE SEQUENCE [LARGE SCALE GENOMIC DNA]</scope>
    <source>
        <strain evidence="1 2">DSM 753</strain>
    </source>
</reference>
<proteinExistence type="predicted"/>
<reference evidence="1 2" key="1">
    <citation type="submission" date="2007-08" db="EMBL/GenBank/DDBJ databases">
        <title>Draft genome sequence of Clostridium leptum (DSM 753).</title>
        <authorList>
            <person name="Sudarsanam P."/>
            <person name="Ley R."/>
            <person name="Guruge J."/>
            <person name="Turnbaugh P.J."/>
            <person name="Mahowald M."/>
            <person name="Liep D."/>
            <person name="Gordon J."/>
        </authorList>
    </citation>
    <scope>NUCLEOTIDE SEQUENCE [LARGE SCALE GENOMIC DNA]</scope>
    <source>
        <strain evidence="1 2">DSM 753</strain>
    </source>
</reference>
<dbReference type="Proteomes" id="UP000003490">
    <property type="component" value="Unassembled WGS sequence"/>
</dbReference>
<dbReference type="AlphaFoldDB" id="A7VX69"/>
<organism evidence="1 2">
    <name type="scientific">[Clostridium] leptum DSM 753</name>
    <dbReference type="NCBI Taxonomy" id="428125"/>
    <lineage>
        <taxon>Bacteria</taxon>
        <taxon>Bacillati</taxon>
        <taxon>Bacillota</taxon>
        <taxon>Clostridia</taxon>
        <taxon>Eubacteriales</taxon>
        <taxon>Oscillospiraceae</taxon>
        <taxon>Oscillospiraceae incertae sedis</taxon>
    </lineage>
</organism>